<keyword evidence="3" id="KW-0804">Transcription</keyword>
<accession>A0A7W3MUS1</accession>
<dbReference type="InterPro" id="IPR026881">
    <property type="entry name" value="WYL_dom"/>
</dbReference>
<dbReference type="GO" id="GO:0003700">
    <property type="term" value="F:DNA-binding transcription factor activity"/>
    <property type="evidence" value="ECO:0007669"/>
    <property type="project" value="InterPro"/>
</dbReference>
<protein>
    <submittedName>
        <fullName evidence="5">Putative DNA-binding transcriptional regulator YafY</fullName>
    </submittedName>
</protein>
<sequence>MLETSARLLRLLSLLQTPRDWTGPQLAERLGVTTRTIRNDIERLRSLGYPVHATPGVAGGYRLGAGASLPPLLLDDEEAVAVAVGLRTAASGGVSGMEETSLRALAKLEQVLPSRLRHRVNALHAATVSVPRTGPTVDADVLTVIASAIRANERLRFDYRAHDGATTRRDAEPHRLVHTRGRWYLVAWDVTRNDWRTFRADRITPRTPNGPRFTPRPAPDGDVAAYVDRTLGTATWRHRARVKVHASATEIAARLPPAVTIEPIDDRTCWLNVGSDTPHTLALWLGMLDTDFEVADSPELAAHLKALAARYLRAAAS</sequence>
<dbReference type="InterPro" id="IPR018356">
    <property type="entry name" value="Tscrpt_reg_HTH_DeoR_CS"/>
</dbReference>
<evidence type="ECO:0000256" key="3">
    <source>
        <dbReference type="ARBA" id="ARBA00023163"/>
    </source>
</evidence>
<dbReference type="PROSITE" id="PS00894">
    <property type="entry name" value="HTH_DEOR_1"/>
    <property type="match status" value="1"/>
</dbReference>
<dbReference type="RefSeq" id="WP_182704375.1">
    <property type="nucleotide sequence ID" value="NZ_JACJII010000001.1"/>
</dbReference>
<dbReference type="PROSITE" id="PS52050">
    <property type="entry name" value="WYL"/>
    <property type="match status" value="1"/>
</dbReference>
<dbReference type="PANTHER" id="PTHR34580">
    <property type="match status" value="1"/>
</dbReference>
<dbReference type="PIRSF" id="PIRSF016838">
    <property type="entry name" value="PafC"/>
    <property type="match status" value="1"/>
</dbReference>
<evidence type="ECO:0000313" key="6">
    <source>
        <dbReference type="Proteomes" id="UP000539313"/>
    </source>
</evidence>
<dbReference type="Pfam" id="PF08279">
    <property type="entry name" value="HTH_11"/>
    <property type="match status" value="1"/>
</dbReference>
<dbReference type="InterPro" id="IPR036388">
    <property type="entry name" value="WH-like_DNA-bd_sf"/>
</dbReference>
<feature type="domain" description="HTH deoR-type" evidence="4">
    <location>
        <begin position="4"/>
        <end position="59"/>
    </location>
</feature>
<keyword evidence="2 5" id="KW-0238">DNA-binding</keyword>
<dbReference type="InterPro" id="IPR051534">
    <property type="entry name" value="CBASS_pafABC_assoc_protein"/>
</dbReference>
<dbReference type="InterPro" id="IPR057727">
    <property type="entry name" value="WCX_dom"/>
</dbReference>
<dbReference type="GO" id="GO:0003677">
    <property type="term" value="F:DNA binding"/>
    <property type="evidence" value="ECO:0007669"/>
    <property type="project" value="UniProtKB-KW"/>
</dbReference>
<proteinExistence type="predicted"/>
<dbReference type="SUPFAM" id="SSF46785">
    <property type="entry name" value="Winged helix' DNA-binding domain"/>
    <property type="match status" value="1"/>
</dbReference>
<gene>
    <name evidence="5" type="ORF">HNR21_001185</name>
</gene>
<keyword evidence="6" id="KW-1185">Reference proteome</keyword>
<dbReference type="Pfam" id="PF25583">
    <property type="entry name" value="WCX"/>
    <property type="match status" value="1"/>
</dbReference>
<evidence type="ECO:0000313" key="5">
    <source>
        <dbReference type="EMBL" id="MBA9002303.1"/>
    </source>
</evidence>
<evidence type="ECO:0000256" key="1">
    <source>
        <dbReference type="ARBA" id="ARBA00023015"/>
    </source>
</evidence>
<evidence type="ECO:0000259" key="4">
    <source>
        <dbReference type="PROSITE" id="PS51000"/>
    </source>
</evidence>
<dbReference type="InterPro" id="IPR028349">
    <property type="entry name" value="PafC-like"/>
</dbReference>
<dbReference type="Proteomes" id="UP000539313">
    <property type="component" value="Unassembled WGS sequence"/>
</dbReference>
<dbReference type="InterPro" id="IPR036390">
    <property type="entry name" value="WH_DNA-bd_sf"/>
</dbReference>
<dbReference type="PROSITE" id="PS51000">
    <property type="entry name" value="HTH_DEOR_2"/>
    <property type="match status" value="1"/>
</dbReference>
<dbReference type="InterPro" id="IPR001034">
    <property type="entry name" value="DeoR_HTH"/>
</dbReference>
<dbReference type="InterPro" id="IPR013196">
    <property type="entry name" value="HTH_11"/>
</dbReference>
<dbReference type="EMBL" id="JACJII010000001">
    <property type="protein sequence ID" value="MBA9002303.1"/>
    <property type="molecule type" value="Genomic_DNA"/>
</dbReference>
<dbReference type="PANTHER" id="PTHR34580:SF3">
    <property type="entry name" value="PROTEIN PAFB"/>
    <property type="match status" value="1"/>
</dbReference>
<reference evidence="5 6" key="1">
    <citation type="submission" date="2020-08" db="EMBL/GenBank/DDBJ databases">
        <title>Sequencing the genomes of 1000 actinobacteria strains.</title>
        <authorList>
            <person name="Klenk H.-P."/>
        </authorList>
    </citation>
    <scope>NUCLEOTIDE SEQUENCE [LARGE SCALE GENOMIC DNA]</scope>
    <source>
        <strain evidence="5 6">DSM 45823</strain>
    </source>
</reference>
<dbReference type="Gene3D" id="1.10.10.10">
    <property type="entry name" value="Winged helix-like DNA-binding domain superfamily/Winged helix DNA-binding domain"/>
    <property type="match status" value="1"/>
</dbReference>
<dbReference type="Pfam" id="PF13280">
    <property type="entry name" value="WYL"/>
    <property type="match status" value="1"/>
</dbReference>
<comment type="caution">
    <text evidence="5">The sequence shown here is derived from an EMBL/GenBank/DDBJ whole genome shotgun (WGS) entry which is preliminary data.</text>
</comment>
<keyword evidence="1" id="KW-0805">Transcription regulation</keyword>
<organism evidence="5 6">
    <name type="scientific">Thermomonospora cellulosilytica</name>
    <dbReference type="NCBI Taxonomy" id="1411118"/>
    <lineage>
        <taxon>Bacteria</taxon>
        <taxon>Bacillati</taxon>
        <taxon>Actinomycetota</taxon>
        <taxon>Actinomycetes</taxon>
        <taxon>Streptosporangiales</taxon>
        <taxon>Thermomonosporaceae</taxon>
        <taxon>Thermomonospora</taxon>
    </lineage>
</organism>
<evidence type="ECO:0000256" key="2">
    <source>
        <dbReference type="ARBA" id="ARBA00023125"/>
    </source>
</evidence>
<name>A0A7W3MUS1_9ACTN</name>
<dbReference type="AlphaFoldDB" id="A0A7W3MUS1"/>